<gene>
    <name evidence="2" type="ORF">APLA_LOCUS16278</name>
</gene>
<protein>
    <submittedName>
        <fullName evidence="2">Uncharacterized protein</fullName>
    </submittedName>
</protein>
<comment type="caution">
    <text evidence="2">The sequence shown here is derived from an EMBL/GenBank/DDBJ whole genome shotgun (WGS) entry which is preliminary data.</text>
</comment>
<accession>A0A8S1B7F6</accession>
<organism evidence="2 3">
    <name type="scientific">Arctia plantaginis</name>
    <name type="common">Wood tiger moth</name>
    <name type="synonym">Phalaena plantaginis</name>
    <dbReference type="NCBI Taxonomy" id="874455"/>
    <lineage>
        <taxon>Eukaryota</taxon>
        <taxon>Metazoa</taxon>
        <taxon>Ecdysozoa</taxon>
        <taxon>Arthropoda</taxon>
        <taxon>Hexapoda</taxon>
        <taxon>Insecta</taxon>
        <taxon>Pterygota</taxon>
        <taxon>Neoptera</taxon>
        <taxon>Endopterygota</taxon>
        <taxon>Lepidoptera</taxon>
        <taxon>Glossata</taxon>
        <taxon>Ditrysia</taxon>
        <taxon>Noctuoidea</taxon>
        <taxon>Erebidae</taxon>
        <taxon>Arctiinae</taxon>
        <taxon>Arctia</taxon>
    </lineage>
</organism>
<name>A0A8S1B7F6_ARCPL</name>
<evidence type="ECO:0000313" key="2">
    <source>
        <dbReference type="EMBL" id="CAB3258642.1"/>
    </source>
</evidence>
<dbReference type="Proteomes" id="UP000494256">
    <property type="component" value="Unassembled WGS sequence"/>
</dbReference>
<feature type="region of interest" description="Disordered" evidence="1">
    <location>
        <begin position="1"/>
        <end position="23"/>
    </location>
</feature>
<dbReference type="EMBL" id="CADEBD010000660">
    <property type="protein sequence ID" value="CAB3258642.1"/>
    <property type="molecule type" value="Genomic_DNA"/>
</dbReference>
<evidence type="ECO:0000256" key="1">
    <source>
        <dbReference type="SAM" id="MobiDB-lite"/>
    </source>
</evidence>
<dbReference type="OrthoDB" id="25029at2759"/>
<sequence>MGVSPQVWRAPQRGKGGALGINGFSPSLTRAPVSRATVSWDLGTGATESRGKTPQTRGYCSGTKDTRKPVPAVTKRSPMRKLWGKGSPHPAKPPQPKSPIWRKWGQNSFFNPVRVLLKKGPRGHENGRTRRETGAGDSQPLKTC</sequence>
<feature type="region of interest" description="Disordered" evidence="1">
    <location>
        <begin position="42"/>
        <end position="144"/>
    </location>
</feature>
<proteinExistence type="predicted"/>
<dbReference type="AlphaFoldDB" id="A0A8S1B7F6"/>
<evidence type="ECO:0000313" key="3">
    <source>
        <dbReference type="Proteomes" id="UP000494256"/>
    </source>
</evidence>
<feature type="compositionally biased region" description="Basic and acidic residues" evidence="1">
    <location>
        <begin position="122"/>
        <end position="134"/>
    </location>
</feature>
<reference evidence="2 3" key="1">
    <citation type="submission" date="2020-04" db="EMBL/GenBank/DDBJ databases">
        <authorList>
            <person name="Wallbank WR R."/>
            <person name="Pardo Diaz C."/>
            <person name="Kozak K."/>
            <person name="Martin S."/>
            <person name="Jiggins C."/>
            <person name="Moest M."/>
            <person name="Warren A I."/>
            <person name="Byers J.R.P. K."/>
            <person name="Montejo-Kovacevich G."/>
            <person name="Yen C E."/>
        </authorList>
    </citation>
    <scope>NUCLEOTIDE SEQUENCE [LARGE SCALE GENOMIC DNA]</scope>
</reference>